<name>A0A1F6P8N3_9BACT</name>
<keyword evidence="4" id="KW-0325">Glycoprotein</keyword>
<sequence>MFDNLTGKQGLVFGLITGVGLSAIIGFAIVAPKLLRNNYAENTLAQNYQLTQPIDQPAQAIAEAPTPTNIPKSDKPKVELFVMSNCPYGLQMEKALIPAYDLLKNKADIEVKFVSYAMHGKPEVDENTRQYCAQQQDKDKYFSYLNCYATTEDSASCIKQSGLNESKINSCIEKTDKQFAITNKYNDRASWLSGQYPIYPIHAELNDKYGVQGSPTLVINGVQVDASRTPNALKAIICSAFNNPPAECGQTLASASPQPGFGAGQTQTATAGGCGG</sequence>
<protein>
    <recommendedName>
        <fullName evidence="8">Thioredoxin-like fold domain-containing protein</fullName>
    </recommendedName>
</protein>
<gene>
    <name evidence="6" type="ORF">A2563_02510</name>
</gene>
<comment type="caution">
    <text evidence="6">The sequence shown here is derived from an EMBL/GenBank/DDBJ whole genome shotgun (WGS) entry which is preliminary data.</text>
</comment>
<organism evidence="6 7">
    <name type="scientific">Candidatus Magasanikbacteria bacterium RIFOXYD1_FULL_40_23</name>
    <dbReference type="NCBI Taxonomy" id="1798705"/>
    <lineage>
        <taxon>Bacteria</taxon>
        <taxon>Candidatus Magasanikiibacteriota</taxon>
    </lineage>
</organism>
<dbReference type="SUPFAM" id="SSF52833">
    <property type="entry name" value="Thioredoxin-like"/>
    <property type="match status" value="1"/>
</dbReference>
<dbReference type="InterPro" id="IPR036249">
    <property type="entry name" value="Thioredoxin-like_sf"/>
</dbReference>
<keyword evidence="2" id="KW-0964">Secreted</keyword>
<dbReference type="EMBL" id="MFRA01000005">
    <property type="protein sequence ID" value="OGH92527.1"/>
    <property type="molecule type" value="Genomic_DNA"/>
</dbReference>
<keyword evidence="5" id="KW-0472">Membrane</keyword>
<dbReference type="AlphaFoldDB" id="A0A1F6P8N3"/>
<evidence type="ECO:0000313" key="6">
    <source>
        <dbReference type="EMBL" id="OGH92527.1"/>
    </source>
</evidence>
<dbReference type="Gene3D" id="3.40.30.10">
    <property type="entry name" value="Glutaredoxin"/>
    <property type="match status" value="1"/>
</dbReference>
<evidence type="ECO:0000313" key="7">
    <source>
        <dbReference type="Proteomes" id="UP000176634"/>
    </source>
</evidence>
<evidence type="ECO:0000256" key="3">
    <source>
        <dbReference type="ARBA" id="ARBA00022729"/>
    </source>
</evidence>
<dbReference type="GO" id="GO:0016671">
    <property type="term" value="F:oxidoreductase activity, acting on a sulfur group of donors, disulfide as acceptor"/>
    <property type="evidence" value="ECO:0007669"/>
    <property type="project" value="InterPro"/>
</dbReference>
<dbReference type="PANTHER" id="PTHR13234:SF8">
    <property type="entry name" value="GAMMA-INTERFERON-INDUCIBLE LYSOSOMAL THIOL REDUCTASE"/>
    <property type="match status" value="1"/>
</dbReference>
<evidence type="ECO:0008006" key="8">
    <source>
        <dbReference type="Google" id="ProtNLM"/>
    </source>
</evidence>
<accession>A0A1F6P8N3</accession>
<comment type="subcellular location">
    <subcellularLocation>
        <location evidence="1">Secreted</location>
    </subcellularLocation>
</comment>
<evidence type="ECO:0000256" key="2">
    <source>
        <dbReference type="ARBA" id="ARBA00022525"/>
    </source>
</evidence>
<feature type="transmembrane region" description="Helical" evidence="5">
    <location>
        <begin position="12"/>
        <end position="31"/>
    </location>
</feature>
<evidence type="ECO:0000256" key="1">
    <source>
        <dbReference type="ARBA" id="ARBA00004613"/>
    </source>
</evidence>
<keyword evidence="5" id="KW-0812">Transmembrane</keyword>
<dbReference type="InterPro" id="IPR004911">
    <property type="entry name" value="Interferon-induced_GILT"/>
</dbReference>
<dbReference type="PANTHER" id="PTHR13234">
    <property type="entry name" value="GAMMA-INTERFERON INDUCIBLE LYSOSOMAL THIOL REDUCTASE GILT"/>
    <property type="match status" value="1"/>
</dbReference>
<evidence type="ECO:0000256" key="5">
    <source>
        <dbReference type="SAM" id="Phobius"/>
    </source>
</evidence>
<keyword evidence="5" id="KW-1133">Transmembrane helix</keyword>
<proteinExistence type="predicted"/>
<keyword evidence="3" id="KW-0732">Signal</keyword>
<dbReference type="Proteomes" id="UP000176634">
    <property type="component" value="Unassembled WGS sequence"/>
</dbReference>
<evidence type="ECO:0000256" key="4">
    <source>
        <dbReference type="ARBA" id="ARBA00023180"/>
    </source>
</evidence>
<dbReference type="GO" id="GO:0005576">
    <property type="term" value="C:extracellular region"/>
    <property type="evidence" value="ECO:0007669"/>
    <property type="project" value="UniProtKB-SubCell"/>
</dbReference>
<dbReference type="STRING" id="1798705.A2563_02510"/>
<reference evidence="6 7" key="1">
    <citation type="journal article" date="2016" name="Nat. Commun.">
        <title>Thousands of microbial genomes shed light on interconnected biogeochemical processes in an aquifer system.</title>
        <authorList>
            <person name="Anantharaman K."/>
            <person name="Brown C.T."/>
            <person name="Hug L.A."/>
            <person name="Sharon I."/>
            <person name="Castelle C.J."/>
            <person name="Probst A.J."/>
            <person name="Thomas B.C."/>
            <person name="Singh A."/>
            <person name="Wilkins M.J."/>
            <person name="Karaoz U."/>
            <person name="Brodie E.L."/>
            <person name="Williams K.H."/>
            <person name="Hubbard S.S."/>
            <person name="Banfield J.F."/>
        </authorList>
    </citation>
    <scope>NUCLEOTIDE SEQUENCE [LARGE SCALE GENOMIC DNA]</scope>
</reference>